<evidence type="ECO:0000313" key="2">
    <source>
        <dbReference type="Proteomes" id="UP000077407"/>
    </source>
</evidence>
<reference evidence="1 2" key="1">
    <citation type="journal article" date="2015" name="Biotechnol. Bioeng.">
        <title>Genome sequence and phenotypic characterization of Caulobacter segnis.</title>
        <authorList>
            <person name="Patel S."/>
            <person name="Fletcher B."/>
            <person name="Scott D.C."/>
            <person name="Ely B."/>
        </authorList>
    </citation>
    <scope>NUCLEOTIDE SEQUENCE [LARGE SCALE GENOMIC DNA]</scope>
    <source>
        <strain evidence="1 2">ERI-2</strain>
    </source>
</reference>
<accession>A0A166SEB8</accession>
<dbReference type="RefSeq" id="WP_063553814.1">
    <property type="nucleotide sequence ID" value="NZ_LITT01000002.1"/>
</dbReference>
<organism evidence="1 2">
    <name type="scientific">Clostridium ljungdahlii</name>
    <dbReference type="NCBI Taxonomy" id="1538"/>
    <lineage>
        <taxon>Bacteria</taxon>
        <taxon>Bacillati</taxon>
        <taxon>Bacillota</taxon>
        <taxon>Clostridia</taxon>
        <taxon>Eubacteriales</taxon>
        <taxon>Clostridiaceae</taxon>
        <taxon>Clostridium</taxon>
    </lineage>
</organism>
<protein>
    <recommendedName>
        <fullName evidence="3">Elp3/MiaA/NifB-like radical SAM core domain-containing protein</fullName>
    </recommendedName>
</protein>
<sequence>MIRYSLVTQKNPREIVLLKASPCIWGHCSFCDYIDDNSTDTNSNIIFNENILKKVTGKYKTLEIINSGSCFELPIETLEYIKSVVVSKGIKKLFFESHWLYKDRLHEMENFFKVPIIFKCGIETFDDNFRNKVLRKGAVFSGPAEVAKYFKSICLLVGIKGQTTEMIKKDIEYLIKYFQYGCVNIFTQNSTNIKRDEKLINWFKKNYSFLDGEKNIEVLWNNTDFGVGTICDS</sequence>
<evidence type="ECO:0000313" key="1">
    <source>
        <dbReference type="EMBL" id="OAA92068.1"/>
    </source>
</evidence>
<dbReference type="EMBL" id="LITT01000002">
    <property type="protein sequence ID" value="OAA92068.1"/>
    <property type="molecule type" value="Genomic_DNA"/>
</dbReference>
<name>A0A166SEB8_9CLOT</name>
<dbReference type="PATRIC" id="fig|1538.10.peg.637"/>
<dbReference type="AlphaFoldDB" id="A0A166SEB8"/>
<proteinExistence type="predicted"/>
<evidence type="ECO:0008006" key="3">
    <source>
        <dbReference type="Google" id="ProtNLM"/>
    </source>
</evidence>
<comment type="caution">
    <text evidence="1">The sequence shown here is derived from an EMBL/GenBank/DDBJ whole genome shotgun (WGS) entry which is preliminary data.</text>
</comment>
<dbReference type="Proteomes" id="UP000077407">
    <property type="component" value="Unassembled WGS sequence"/>
</dbReference>
<gene>
    <name evidence="1" type="ORF">WY13_00155</name>
</gene>
<dbReference type="OrthoDB" id="5321814at2"/>